<dbReference type="Proteomes" id="UP001595478">
    <property type="component" value="Unassembled WGS sequence"/>
</dbReference>
<comment type="similarity">
    <text evidence="1">Belongs to the bacterial solute-binding protein ModA family.</text>
</comment>
<dbReference type="InterPro" id="IPR050682">
    <property type="entry name" value="ModA/WtpA"/>
</dbReference>
<gene>
    <name evidence="4" type="primary">modA</name>
    <name evidence="4" type="ORF">ACFOHL_16055</name>
</gene>
<evidence type="ECO:0000256" key="1">
    <source>
        <dbReference type="ARBA" id="ARBA00009175"/>
    </source>
</evidence>
<reference evidence="5" key="1">
    <citation type="journal article" date="2019" name="Int. J. Syst. Evol. Microbiol.">
        <title>The Global Catalogue of Microorganisms (GCM) 10K type strain sequencing project: providing services to taxonomists for standard genome sequencing and annotation.</title>
        <authorList>
            <consortium name="The Broad Institute Genomics Platform"/>
            <consortium name="The Broad Institute Genome Sequencing Center for Infectious Disease"/>
            <person name="Wu L."/>
            <person name="Ma J."/>
        </authorList>
    </citation>
    <scope>NUCLEOTIDE SEQUENCE [LARGE SCALE GENOMIC DNA]</scope>
    <source>
        <strain evidence="5">KCTC 52473</strain>
    </source>
</reference>
<evidence type="ECO:0000256" key="2">
    <source>
        <dbReference type="ARBA" id="ARBA00022723"/>
    </source>
</evidence>
<evidence type="ECO:0000313" key="5">
    <source>
        <dbReference type="Proteomes" id="UP001595478"/>
    </source>
</evidence>
<keyword evidence="3" id="KW-0732">Signal</keyword>
<dbReference type="InterPro" id="IPR005950">
    <property type="entry name" value="ModA"/>
</dbReference>
<keyword evidence="5" id="KW-1185">Reference proteome</keyword>
<comment type="caution">
    <text evidence="4">The sequence shown here is derived from an EMBL/GenBank/DDBJ whole genome shotgun (WGS) entry which is preliminary data.</text>
</comment>
<proteinExistence type="inferred from homology"/>
<dbReference type="RefSeq" id="WP_376921252.1">
    <property type="nucleotide sequence ID" value="NZ_JBHRSW010000047.1"/>
</dbReference>
<evidence type="ECO:0000313" key="4">
    <source>
        <dbReference type="EMBL" id="MFC3123136.1"/>
    </source>
</evidence>
<accession>A0ABV7FUP1</accession>
<protein>
    <submittedName>
        <fullName evidence="4">Molybdate ABC transporter substrate-binding protein</fullName>
    </submittedName>
</protein>
<dbReference type="EMBL" id="JBHRSW010000047">
    <property type="protein sequence ID" value="MFC3123136.1"/>
    <property type="molecule type" value="Genomic_DNA"/>
</dbReference>
<dbReference type="Gene3D" id="3.40.190.10">
    <property type="entry name" value="Periplasmic binding protein-like II"/>
    <property type="match status" value="2"/>
</dbReference>
<name>A0ABV7FUP1_9ALTE</name>
<dbReference type="SUPFAM" id="SSF53850">
    <property type="entry name" value="Periplasmic binding protein-like II"/>
    <property type="match status" value="1"/>
</dbReference>
<dbReference type="PANTHER" id="PTHR30632:SF14">
    <property type="entry name" value="TUNGSTATE_MOLYBDATE_CHROMATE-BINDING PROTEIN MODA"/>
    <property type="match status" value="1"/>
</dbReference>
<dbReference type="NCBIfam" id="TIGR01256">
    <property type="entry name" value="modA"/>
    <property type="match status" value="1"/>
</dbReference>
<keyword evidence="2" id="KW-0479">Metal-binding</keyword>
<organism evidence="4 5">
    <name type="scientific">Agaribacter flavus</name>
    <dbReference type="NCBI Taxonomy" id="1902781"/>
    <lineage>
        <taxon>Bacteria</taxon>
        <taxon>Pseudomonadati</taxon>
        <taxon>Pseudomonadota</taxon>
        <taxon>Gammaproteobacteria</taxon>
        <taxon>Alteromonadales</taxon>
        <taxon>Alteromonadaceae</taxon>
        <taxon>Agaribacter</taxon>
    </lineage>
</organism>
<sequence>MLLLSMCFVANQGMTTEKQVASQPLTVAVASNFYAPLKSLLAKASVSETFETKLVVGSSGALFAQAIHGAPFDIFLGADKARPSRLAETLATHHRPFTYAYGHLVIYPADDDIQPSVLNQARRVAIANPKLAPYGQAALHFIEAQKINMPIRVFGNNVSQVFQFADTGNVDFAITAESLLIQAYNLSQDNKYKRYFRLPDNAYPVIEQQGLILVSIEDKEKLREAERLVQFLLSDKAQMFFSTQGYRRVENSHE</sequence>
<evidence type="ECO:0000256" key="3">
    <source>
        <dbReference type="ARBA" id="ARBA00022729"/>
    </source>
</evidence>
<dbReference type="Pfam" id="PF13531">
    <property type="entry name" value="SBP_bac_11"/>
    <property type="match status" value="1"/>
</dbReference>
<dbReference type="PANTHER" id="PTHR30632">
    <property type="entry name" value="MOLYBDATE-BINDING PERIPLASMIC PROTEIN"/>
    <property type="match status" value="1"/>
</dbReference>